<gene>
    <name evidence="2" type="ORF">AGR7C_Cc170001</name>
</gene>
<evidence type="ECO:0000313" key="3">
    <source>
        <dbReference type="Proteomes" id="UP000191987"/>
    </source>
</evidence>
<accession>A0A1S7PS48</accession>
<sequence>MLKEGQIAERGTHSSLMGQNGLYASMWSRQREAIRAEEMLRHVRETDDLGVIDRGEPAH</sequence>
<dbReference type="InterPro" id="IPR027417">
    <property type="entry name" value="P-loop_NTPase"/>
</dbReference>
<name>A0A1S7PS48_9HYPH</name>
<dbReference type="AlphaFoldDB" id="A0A1S7PS48"/>
<organism evidence="2 3">
    <name type="scientific">Agrobacterium deltaense Zutra 3/1</name>
    <dbReference type="NCBI Taxonomy" id="1183427"/>
    <lineage>
        <taxon>Bacteria</taxon>
        <taxon>Pseudomonadati</taxon>
        <taxon>Pseudomonadota</taxon>
        <taxon>Alphaproteobacteria</taxon>
        <taxon>Hyphomicrobiales</taxon>
        <taxon>Rhizobiaceae</taxon>
        <taxon>Rhizobium/Agrobacterium group</taxon>
        <taxon>Agrobacterium</taxon>
    </lineage>
</organism>
<dbReference type="EMBL" id="FBWG01000009">
    <property type="protein sequence ID" value="CUX25438.1"/>
    <property type="molecule type" value="Genomic_DNA"/>
</dbReference>
<dbReference type="Gene3D" id="3.40.50.300">
    <property type="entry name" value="P-loop containing nucleotide triphosphate hydrolases"/>
    <property type="match status" value="1"/>
</dbReference>
<feature type="compositionally biased region" description="Basic and acidic residues" evidence="1">
    <location>
        <begin position="1"/>
        <end position="12"/>
    </location>
</feature>
<protein>
    <submittedName>
        <fullName evidence="2">Uncharacterized protein</fullName>
    </submittedName>
</protein>
<evidence type="ECO:0000256" key="1">
    <source>
        <dbReference type="SAM" id="MobiDB-lite"/>
    </source>
</evidence>
<proteinExistence type="predicted"/>
<feature type="region of interest" description="Disordered" evidence="1">
    <location>
        <begin position="1"/>
        <end position="20"/>
    </location>
</feature>
<reference evidence="2 3" key="1">
    <citation type="submission" date="2016-01" db="EMBL/GenBank/DDBJ databases">
        <authorList>
            <person name="Oliw E.H."/>
        </authorList>
    </citation>
    <scope>NUCLEOTIDE SEQUENCE [LARGE SCALE GENOMIC DNA]</scope>
    <source>
        <strain evidence="2 3">Zutra 3-1</strain>
    </source>
</reference>
<evidence type="ECO:0000313" key="2">
    <source>
        <dbReference type="EMBL" id="CUX25438.1"/>
    </source>
</evidence>
<dbReference type="Proteomes" id="UP000191987">
    <property type="component" value="Unassembled WGS sequence"/>
</dbReference>